<dbReference type="InterPro" id="IPR000047">
    <property type="entry name" value="HTH_motif"/>
</dbReference>
<evidence type="ECO:0000256" key="2">
    <source>
        <dbReference type="ARBA" id="ARBA00023015"/>
    </source>
</evidence>
<organism evidence="15 16">
    <name type="scientific">Miscanthus lutarioriparius</name>
    <dbReference type="NCBI Taxonomy" id="422564"/>
    <lineage>
        <taxon>Eukaryota</taxon>
        <taxon>Viridiplantae</taxon>
        <taxon>Streptophyta</taxon>
        <taxon>Embryophyta</taxon>
        <taxon>Tracheophyta</taxon>
        <taxon>Spermatophyta</taxon>
        <taxon>Magnoliopsida</taxon>
        <taxon>Liliopsida</taxon>
        <taxon>Poales</taxon>
        <taxon>Poaceae</taxon>
        <taxon>PACMAD clade</taxon>
        <taxon>Panicoideae</taxon>
        <taxon>Andropogonodae</taxon>
        <taxon>Andropogoneae</taxon>
        <taxon>Saccharinae</taxon>
        <taxon>Miscanthus</taxon>
    </lineage>
</organism>
<dbReference type="PANTHER" id="PTHR24326">
    <property type="entry name" value="HOMEOBOX-LEUCINE ZIPPER PROTEIN"/>
    <property type="match status" value="1"/>
</dbReference>
<keyword evidence="12" id="KW-0175">Coiled coil</keyword>
<dbReference type="PRINTS" id="PR00031">
    <property type="entry name" value="HTHREPRESSR"/>
</dbReference>
<evidence type="ECO:0000256" key="12">
    <source>
        <dbReference type="SAM" id="Coils"/>
    </source>
</evidence>
<evidence type="ECO:0000256" key="13">
    <source>
        <dbReference type="SAM" id="MobiDB-lite"/>
    </source>
</evidence>
<evidence type="ECO:0000256" key="11">
    <source>
        <dbReference type="RuleBase" id="RU369038"/>
    </source>
</evidence>
<evidence type="ECO:0000313" key="15">
    <source>
        <dbReference type="EMBL" id="CAD6202296.1"/>
    </source>
</evidence>
<dbReference type="Pfam" id="PF02183">
    <property type="entry name" value="HALZ"/>
    <property type="match status" value="1"/>
</dbReference>
<evidence type="ECO:0000256" key="9">
    <source>
        <dbReference type="PROSITE-ProRule" id="PRU00108"/>
    </source>
</evidence>
<evidence type="ECO:0000313" key="16">
    <source>
        <dbReference type="Proteomes" id="UP000604825"/>
    </source>
</evidence>
<dbReference type="EMBL" id="CAJGYO010000001">
    <property type="protein sequence ID" value="CAD6202296.1"/>
    <property type="molecule type" value="Genomic_DNA"/>
</dbReference>
<evidence type="ECO:0000256" key="3">
    <source>
        <dbReference type="ARBA" id="ARBA00023125"/>
    </source>
</evidence>
<gene>
    <name evidence="15" type="ORF">NCGR_LOCUS585</name>
</gene>
<dbReference type="FunFam" id="1.10.10.60:FF:000200">
    <property type="entry name" value="Homeobox-leucine zipper protein ATHB-13"/>
    <property type="match status" value="1"/>
</dbReference>
<dbReference type="GO" id="GO:0005634">
    <property type="term" value="C:nucleus"/>
    <property type="evidence" value="ECO:0007669"/>
    <property type="project" value="UniProtKB-SubCell"/>
</dbReference>
<dbReference type="PANTHER" id="PTHR24326:SF176">
    <property type="entry name" value="HOMEOBOX-LEUCINE ZIPPER PROTEIN ATHB-13"/>
    <property type="match status" value="1"/>
</dbReference>
<evidence type="ECO:0000256" key="10">
    <source>
        <dbReference type="RuleBase" id="RU000682"/>
    </source>
</evidence>
<dbReference type="SUPFAM" id="SSF46689">
    <property type="entry name" value="Homeodomain-like"/>
    <property type="match status" value="1"/>
</dbReference>
<feature type="region of interest" description="Disordered" evidence="13">
    <location>
        <begin position="97"/>
        <end position="118"/>
    </location>
</feature>
<dbReference type="Pfam" id="PF00046">
    <property type="entry name" value="Homeodomain"/>
    <property type="match status" value="1"/>
</dbReference>
<feature type="compositionally biased region" description="Polar residues" evidence="13">
    <location>
        <begin position="229"/>
        <end position="241"/>
    </location>
</feature>
<dbReference type="GO" id="GO:0000981">
    <property type="term" value="F:DNA-binding transcription factor activity, RNA polymerase II-specific"/>
    <property type="evidence" value="ECO:0007669"/>
    <property type="project" value="UniProtKB-UniRule"/>
</dbReference>
<dbReference type="CDD" id="cd00086">
    <property type="entry name" value="homeodomain"/>
    <property type="match status" value="1"/>
</dbReference>
<evidence type="ECO:0000256" key="4">
    <source>
        <dbReference type="ARBA" id="ARBA00023155"/>
    </source>
</evidence>
<dbReference type="OrthoDB" id="6159439at2759"/>
<reference evidence="15" key="1">
    <citation type="submission" date="2020-10" db="EMBL/GenBank/DDBJ databases">
        <authorList>
            <person name="Han B."/>
            <person name="Lu T."/>
            <person name="Zhao Q."/>
            <person name="Huang X."/>
            <person name="Zhao Y."/>
        </authorList>
    </citation>
    <scope>NUCLEOTIDE SEQUENCE</scope>
</reference>
<dbReference type="GO" id="GO:0045893">
    <property type="term" value="P:positive regulation of DNA-templated transcription"/>
    <property type="evidence" value="ECO:0007669"/>
    <property type="project" value="TreeGrafter"/>
</dbReference>
<evidence type="ECO:0000256" key="7">
    <source>
        <dbReference type="ARBA" id="ARBA00025748"/>
    </source>
</evidence>
<feature type="compositionally biased region" description="Basic residues" evidence="13">
    <location>
        <begin position="35"/>
        <end position="45"/>
    </location>
</feature>
<dbReference type="GO" id="GO:0043565">
    <property type="term" value="F:sequence-specific DNA binding"/>
    <property type="evidence" value="ECO:0007669"/>
    <property type="project" value="InterPro"/>
</dbReference>
<protein>
    <recommendedName>
        <fullName evidence="11">Homeobox-leucine zipper protein</fullName>
    </recommendedName>
    <alternativeName>
        <fullName evidence="11">HD-ZIP protein</fullName>
    </alternativeName>
    <alternativeName>
        <fullName evidence="11">Homeodomain transcription factor</fullName>
    </alternativeName>
</protein>
<evidence type="ECO:0000256" key="1">
    <source>
        <dbReference type="ARBA" id="ARBA00004123"/>
    </source>
</evidence>
<feature type="region of interest" description="Disordered" evidence="13">
    <location>
        <begin position="1"/>
        <end position="67"/>
    </location>
</feature>
<comment type="function">
    <text evidence="8">Probable transcription factor.</text>
</comment>
<keyword evidence="6 9" id="KW-0539">Nucleus</keyword>
<dbReference type="Proteomes" id="UP000604825">
    <property type="component" value="Unassembled WGS sequence"/>
</dbReference>
<sequence>MASNGMASSPSPLFPPNFLLQMQQTPSDHDPQEQHHHHHHHHHEHHLPAAPPLHRPHHNPFLPSSQCPSLQDFRGIATMLGKRPMYGVDVVVGGDEVNGGGANEDELSDDGSQAGEKKRRLNVEQVRTLEKNFELGNKLEPERKLQLARALGLQPRQVAIWFQNRRARWKTKQLEKDYDALKRQLDAVKANNDALLSHNKKLQAEIVALKGGREAGSSELINLNKETEASCSNRSENSSEINLDISRTPASDGSMDPPPPMHQHQHHRAAGAGAGACGLIPFYPSIGGRPTAAAAAGVDIDQLLHTSGPKLEPHGNGGGVQGAVETASFGNLLCGVDEPPPFWPWADHQHFH</sequence>
<feature type="domain" description="Homeobox" evidence="14">
    <location>
        <begin position="112"/>
        <end position="172"/>
    </location>
</feature>
<comment type="function">
    <text evidence="11">Transcription factor.</text>
</comment>
<proteinExistence type="inferred from homology"/>
<comment type="caution">
    <text evidence="15">The sequence shown here is derived from an EMBL/GenBank/DDBJ whole genome shotgun (WGS) entry which is preliminary data.</text>
</comment>
<keyword evidence="16" id="KW-1185">Reference proteome</keyword>
<dbReference type="InterPro" id="IPR001356">
    <property type="entry name" value="HD"/>
</dbReference>
<evidence type="ECO:0000259" key="14">
    <source>
        <dbReference type="PROSITE" id="PS50071"/>
    </source>
</evidence>
<dbReference type="SMART" id="SM00389">
    <property type="entry name" value="HOX"/>
    <property type="match status" value="1"/>
</dbReference>
<feature type="region of interest" description="Disordered" evidence="13">
    <location>
        <begin position="227"/>
        <end position="266"/>
    </location>
</feature>
<dbReference type="PROSITE" id="PS50071">
    <property type="entry name" value="HOMEOBOX_2"/>
    <property type="match status" value="1"/>
</dbReference>
<dbReference type="PROSITE" id="PS00027">
    <property type="entry name" value="HOMEOBOX_1"/>
    <property type="match status" value="1"/>
</dbReference>
<accession>A0A811M2L6</accession>
<comment type="similarity">
    <text evidence="7 11">Belongs to the HD-ZIP homeobox family. Class I subfamily.</text>
</comment>
<feature type="DNA-binding region" description="Homeobox" evidence="9">
    <location>
        <begin position="114"/>
        <end position="173"/>
    </location>
</feature>
<dbReference type="Gene3D" id="1.10.10.60">
    <property type="entry name" value="Homeodomain-like"/>
    <property type="match status" value="1"/>
</dbReference>
<feature type="compositionally biased region" description="Low complexity" evidence="13">
    <location>
        <begin position="8"/>
        <end position="20"/>
    </location>
</feature>
<dbReference type="InterPro" id="IPR045224">
    <property type="entry name" value="HDZip_class_I_plant"/>
</dbReference>
<dbReference type="InterPro" id="IPR017970">
    <property type="entry name" value="Homeobox_CS"/>
</dbReference>
<feature type="coiled-coil region" evidence="12">
    <location>
        <begin position="164"/>
        <end position="205"/>
    </location>
</feature>
<dbReference type="InterPro" id="IPR009057">
    <property type="entry name" value="Homeodomain-like_sf"/>
</dbReference>
<evidence type="ECO:0000256" key="5">
    <source>
        <dbReference type="ARBA" id="ARBA00023163"/>
    </source>
</evidence>
<dbReference type="AlphaFoldDB" id="A0A811M2L6"/>
<dbReference type="InterPro" id="IPR003106">
    <property type="entry name" value="Leu_zip_homeo"/>
</dbReference>
<keyword evidence="4 9" id="KW-0371">Homeobox</keyword>
<comment type="subcellular location">
    <subcellularLocation>
        <location evidence="1 9 10">Nucleus</location>
    </subcellularLocation>
</comment>
<evidence type="ECO:0000256" key="6">
    <source>
        <dbReference type="ARBA" id="ARBA00023242"/>
    </source>
</evidence>
<keyword evidence="3 9" id="KW-0238">DNA-binding</keyword>
<keyword evidence="5 11" id="KW-0804">Transcription</keyword>
<name>A0A811M2L6_9POAL</name>
<keyword evidence="2 11" id="KW-0805">Transcription regulation</keyword>
<evidence type="ECO:0000256" key="8">
    <source>
        <dbReference type="ARBA" id="ARBA00037260"/>
    </source>
</evidence>